<reference evidence="1" key="1">
    <citation type="submission" date="2022-10" db="EMBL/GenBank/DDBJ databases">
        <title>Culturing micro-colonial fungi from biological soil crusts in the Mojave desert and describing Neophaeococcomyces mojavensis, and introducing the new genera and species Taxawa tesnikishii.</title>
        <authorList>
            <person name="Kurbessoian T."/>
            <person name="Stajich J.E."/>
        </authorList>
    </citation>
    <scope>NUCLEOTIDE SEQUENCE</scope>
    <source>
        <strain evidence="1">JES_112</strain>
    </source>
</reference>
<comment type="caution">
    <text evidence="1">The sequence shown here is derived from an EMBL/GenBank/DDBJ whole genome shotgun (WGS) entry which is preliminary data.</text>
</comment>
<organism evidence="1 2">
    <name type="scientific">Neophaeococcomyces mojaviensis</name>
    <dbReference type="NCBI Taxonomy" id="3383035"/>
    <lineage>
        <taxon>Eukaryota</taxon>
        <taxon>Fungi</taxon>
        <taxon>Dikarya</taxon>
        <taxon>Ascomycota</taxon>
        <taxon>Pezizomycotina</taxon>
        <taxon>Eurotiomycetes</taxon>
        <taxon>Chaetothyriomycetidae</taxon>
        <taxon>Chaetothyriales</taxon>
        <taxon>Chaetothyriales incertae sedis</taxon>
        <taxon>Neophaeococcomyces</taxon>
    </lineage>
</organism>
<sequence length="632" mass="71533">MAYPDVVVGVDFGMTSTGVAYSAAPNWDRPETIQNWPGNLRGSIADKVDTKIAYDRKDEITGWGFTVDEGFGSGAERYEEFFKLYLDPEFKDTIKDAPSLQEARRWFVDYLSCLYRTIDRHLNDTIPKYSSKRVEFKFSVPTTWKNPAMIAETEQLVRNAGFARDNALHTAEISLTEAEAAAVYASKMQYAAGEVFLVCDAGGGTSDVNILKVVSSHVGQTELAPLSWVEGRAIGSTLIDFHVEKLISERLEVLRNQLQDDPEVTAHRMLKEGSRFESFKCNLGDEAMDLPTLRLTIPGLIPEINISPYIENSQIILSKREIEAIFDAQIDRICDLIDDQLFQLEKSYPHELVTYLVLSGGLGSSAYLQKRLREKYLFGRGAHACVRDLQILRVPKPQLAVCHGLVLDRVQQIKENRMVYTERFCRNSYGVVVRAEYDPKLHNGEPTFIDPRDKKRWVSNQIDWFIKQGQKVSILDGVKQHYSLKVPPGKEHLPWVTQIVMSTLPAAELPTSLDKPGANRLCKVESSLPLDMKLKNRRWYNGGKQYLKAEFDVQVIVGAADLKFRTLGKDGILSQAHDTIDVEWYLSSTSRNIGQVMVAELGDGGLDRNDRSHTKRNSRASDLLMRRFNKRL</sequence>
<keyword evidence="2" id="KW-1185">Reference proteome</keyword>
<name>A0ACC3A754_9EURO</name>
<evidence type="ECO:0000313" key="1">
    <source>
        <dbReference type="EMBL" id="KAJ9656478.1"/>
    </source>
</evidence>
<accession>A0ACC3A754</accession>
<proteinExistence type="predicted"/>
<gene>
    <name evidence="1" type="ORF">H2198_004937</name>
</gene>
<dbReference type="Proteomes" id="UP001172386">
    <property type="component" value="Unassembled WGS sequence"/>
</dbReference>
<evidence type="ECO:0000313" key="2">
    <source>
        <dbReference type="Proteomes" id="UP001172386"/>
    </source>
</evidence>
<dbReference type="EMBL" id="JAPDRQ010000077">
    <property type="protein sequence ID" value="KAJ9656478.1"/>
    <property type="molecule type" value="Genomic_DNA"/>
</dbReference>
<protein>
    <submittedName>
        <fullName evidence="1">Uncharacterized protein</fullName>
    </submittedName>
</protein>